<evidence type="ECO:0000256" key="1">
    <source>
        <dbReference type="SAM" id="MobiDB-lite"/>
    </source>
</evidence>
<sequence>MASGAKREPSLSTKALRTAKEKTCEESRRRAAAGEGTEPALR</sequence>
<evidence type="ECO:0000313" key="2">
    <source>
        <dbReference type="EMBL" id="CDW52047.1"/>
    </source>
</evidence>
<organism evidence="2 3">
    <name type="scientific">Trichuris trichiura</name>
    <name type="common">Whipworm</name>
    <name type="synonym">Trichocephalus trichiurus</name>
    <dbReference type="NCBI Taxonomy" id="36087"/>
    <lineage>
        <taxon>Eukaryota</taxon>
        <taxon>Metazoa</taxon>
        <taxon>Ecdysozoa</taxon>
        <taxon>Nematoda</taxon>
        <taxon>Enoplea</taxon>
        <taxon>Dorylaimia</taxon>
        <taxon>Trichinellida</taxon>
        <taxon>Trichuridae</taxon>
        <taxon>Trichuris</taxon>
    </lineage>
</organism>
<evidence type="ECO:0000313" key="3">
    <source>
        <dbReference type="Proteomes" id="UP000030665"/>
    </source>
</evidence>
<reference evidence="2" key="1">
    <citation type="submission" date="2014-01" db="EMBL/GenBank/DDBJ databases">
        <authorList>
            <person name="Aslett M."/>
        </authorList>
    </citation>
    <scope>NUCLEOTIDE SEQUENCE</scope>
</reference>
<dbReference type="EMBL" id="HG805814">
    <property type="protein sequence ID" value="CDW52047.1"/>
    <property type="molecule type" value="Genomic_DNA"/>
</dbReference>
<feature type="compositionally biased region" description="Basic and acidic residues" evidence="1">
    <location>
        <begin position="18"/>
        <end position="29"/>
    </location>
</feature>
<keyword evidence="3" id="KW-1185">Reference proteome</keyword>
<dbReference type="Proteomes" id="UP000030665">
    <property type="component" value="Unassembled WGS sequence"/>
</dbReference>
<reference evidence="2" key="2">
    <citation type="submission" date="2014-03" db="EMBL/GenBank/DDBJ databases">
        <title>The whipworm genome and dual-species transcriptomics of an intimate host-pathogen interaction.</title>
        <authorList>
            <person name="Foth B.J."/>
            <person name="Tsai I.J."/>
            <person name="Reid A.J."/>
            <person name="Bancroft A.J."/>
            <person name="Nichol S."/>
            <person name="Tracey A."/>
            <person name="Holroyd N."/>
            <person name="Cotton J.A."/>
            <person name="Stanley E.J."/>
            <person name="Zarowiecki M."/>
            <person name="Liu J.Z."/>
            <person name="Huckvale T."/>
            <person name="Cooper P.J."/>
            <person name="Grencis R.K."/>
            <person name="Berriman M."/>
        </authorList>
    </citation>
    <scope>NUCLEOTIDE SEQUENCE [LARGE SCALE GENOMIC DNA]</scope>
</reference>
<proteinExistence type="predicted"/>
<gene>
    <name evidence="2" type="ORF">TTRE_0000030601</name>
</gene>
<name>A0A077YVB4_TRITR</name>
<dbReference type="AlphaFoldDB" id="A0A077YVB4"/>
<protein>
    <submittedName>
        <fullName evidence="2">Uncharacterized protein</fullName>
    </submittedName>
</protein>
<feature type="region of interest" description="Disordered" evidence="1">
    <location>
        <begin position="1"/>
        <end position="42"/>
    </location>
</feature>
<accession>A0A077YVB4</accession>